<evidence type="ECO:0000313" key="1">
    <source>
        <dbReference type="EMBL" id="GFY69509.1"/>
    </source>
</evidence>
<comment type="caution">
    <text evidence="1">The sequence shown here is derived from an EMBL/GenBank/DDBJ whole genome shotgun (WGS) entry which is preliminary data.</text>
</comment>
<gene>
    <name evidence="1" type="ORF">TNIN_209911</name>
</gene>
<proteinExistence type="predicted"/>
<evidence type="ECO:0000313" key="2">
    <source>
        <dbReference type="Proteomes" id="UP000886998"/>
    </source>
</evidence>
<dbReference type="Proteomes" id="UP000886998">
    <property type="component" value="Unassembled WGS sequence"/>
</dbReference>
<reference evidence="1" key="1">
    <citation type="submission" date="2020-08" db="EMBL/GenBank/DDBJ databases">
        <title>Multicomponent nature underlies the extraordinary mechanical properties of spider dragline silk.</title>
        <authorList>
            <person name="Kono N."/>
            <person name="Nakamura H."/>
            <person name="Mori M."/>
            <person name="Yoshida Y."/>
            <person name="Ohtoshi R."/>
            <person name="Malay A.D."/>
            <person name="Moran D.A.P."/>
            <person name="Tomita M."/>
            <person name="Numata K."/>
            <person name="Arakawa K."/>
        </authorList>
    </citation>
    <scope>NUCLEOTIDE SEQUENCE</scope>
</reference>
<keyword evidence="2" id="KW-1185">Reference proteome</keyword>
<protein>
    <submittedName>
        <fullName evidence="1">Uncharacterized protein</fullName>
    </submittedName>
</protein>
<dbReference type="EMBL" id="BMAV01017672">
    <property type="protein sequence ID" value="GFY69509.1"/>
    <property type="molecule type" value="Genomic_DNA"/>
</dbReference>
<sequence>MYSLFNVLYCSRGKMQNQEGVVRKSCSSLCYTGNTMVPVHGEHYFREEWAGFVGNGNKSVELFCLVEVESEIPDHCQLKTYSFKKE</sequence>
<accession>A0A8X6YH74</accession>
<name>A0A8X6YH74_9ARAC</name>
<dbReference type="AlphaFoldDB" id="A0A8X6YH74"/>
<organism evidence="1 2">
    <name type="scientific">Trichonephila inaurata madagascariensis</name>
    <dbReference type="NCBI Taxonomy" id="2747483"/>
    <lineage>
        <taxon>Eukaryota</taxon>
        <taxon>Metazoa</taxon>
        <taxon>Ecdysozoa</taxon>
        <taxon>Arthropoda</taxon>
        <taxon>Chelicerata</taxon>
        <taxon>Arachnida</taxon>
        <taxon>Araneae</taxon>
        <taxon>Araneomorphae</taxon>
        <taxon>Entelegynae</taxon>
        <taxon>Araneoidea</taxon>
        <taxon>Nephilidae</taxon>
        <taxon>Trichonephila</taxon>
        <taxon>Trichonephila inaurata</taxon>
    </lineage>
</organism>